<reference evidence="2" key="1">
    <citation type="submission" date="2024-03" db="EMBL/GenBank/DDBJ databases">
        <title>WGS assembly of Saponaria officinalis var. Norfolk2.</title>
        <authorList>
            <person name="Jenkins J."/>
            <person name="Shu S."/>
            <person name="Grimwood J."/>
            <person name="Barry K."/>
            <person name="Goodstein D."/>
            <person name="Schmutz J."/>
            <person name="Leebens-Mack J."/>
            <person name="Osbourn A."/>
        </authorList>
    </citation>
    <scope>NUCLEOTIDE SEQUENCE [LARGE SCALE GENOMIC DNA]</scope>
    <source>
        <strain evidence="2">JIC</strain>
    </source>
</reference>
<feature type="region of interest" description="Disordered" evidence="1">
    <location>
        <begin position="1"/>
        <end position="42"/>
    </location>
</feature>
<keyword evidence="3" id="KW-1185">Reference proteome</keyword>
<feature type="compositionally biased region" description="Polar residues" evidence="1">
    <location>
        <begin position="312"/>
        <end position="323"/>
    </location>
</feature>
<evidence type="ECO:0000256" key="1">
    <source>
        <dbReference type="SAM" id="MobiDB-lite"/>
    </source>
</evidence>
<feature type="region of interest" description="Disordered" evidence="1">
    <location>
        <begin position="191"/>
        <end position="259"/>
    </location>
</feature>
<feature type="compositionally biased region" description="Basic and acidic residues" evidence="1">
    <location>
        <begin position="276"/>
        <end position="294"/>
    </location>
</feature>
<accession>A0AAW1HX59</accession>
<evidence type="ECO:0000313" key="3">
    <source>
        <dbReference type="Proteomes" id="UP001443914"/>
    </source>
</evidence>
<feature type="compositionally biased region" description="Basic and acidic residues" evidence="1">
    <location>
        <begin position="372"/>
        <end position="390"/>
    </location>
</feature>
<feature type="compositionally biased region" description="Polar residues" evidence="1">
    <location>
        <begin position="1"/>
        <end position="12"/>
    </location>
</feature>
<feature type="region of interest" description="Disordered" evidence="1">
    <location>
        <begin position="431"/>
        <end position="458"/>
    </location>
</feature>
<feature type="compositionally biased region" description="Basic and acidic residues" evidence="1">
    <location>
        <begin position="132"/>
        <end position="143"/>
    </location>
</feature>
<dbReference type="EMBL" id="JBDFQZ010000010">
    <property type="protein sequence ID" value="KAK9681568.1"/>
    <property type="molecule type" value="Genomic_DNA"/>
</dbReference>
<dbReference type="PANTHER" id="PTHR34682">
    <property type="entry name" value="AT HOOK MOTIF-CONTAINING PROTEIN"/>
    <property type="match status" value="1"/>
</dbReference>
<evidence type="ECO:0000313" key="2">
    <source>
        <dbReference type="EMBL" id="KAK9681568.1"/>
    </source>
</evidence>
<dbReference type="Proteomes" id="UP001443914">
    <property type="component" value="Unassembled WGS sequence"/>
</dbReference>
<dbReference type="PANTHER" id="PTHR34682:SF1">
    <property type="entry name" value="PROTEIN METABOLIC NETWORK MODULATOR 1"/>
    <property type="match status" value="1"/>
</dbReference>
<protein>
    <submittedName>
        <fullName evidence="2">Uncharacterized protein</fullName>
    </submittedName>
</protein>
<gene>
    <name evidence="2" type="ORF">RND81_10G011600</name>
</gene>
<feature type="region of interest" description="Disordered" evidence="1">
    <location>
        <begin position="276"/>
        <end position="335"/>
    </location>
</feature>
<dbReference type="InterPro" id="IPR045881">
    <property type="entry name" value="MNM1-like"/>
</dbReference>
<organism evidence="2 3">
    <name type="scientific">Saponaria officinalis</name>
    <name type="common">Common soapwort</name>
    <name type="synonym">Lychnis saponaria</name>
    <dbReference type="NCBI Taxonomy" id="3572"/>
    <lineage>
        <taxon>Eukaryota</taxon>
        <taxon>Viridiplantae</taxon>
        <taxon>Streptophyta</taxon>
        <taxon>Embryophyta</taxon>
        <taxon>Tracheophyta</taxon>
        <taxon>Spermatophyta</taxon>
        <taxon>Magnoliopsida</taxon>
        <taxon>eudicotyledons</taxon>
        <taxon>Gunneridae</taxon>
        <taxon>Pentapetalae</taxon>
        <taxon>Caryophyllales</taxon>
        <taxon>Caryophyllaceae</taxon>
        <taxon>Caryophylleae</taxon>
        <taxon>Saponaria</taxon>
    </lineage>
</organism>
<comment type="caution">
    <text evidence="2">The sequence shown here is derived from an EMBL/GenBank/DDBJ whole genome shotgun (WGS) entry which is preliminary data.</text>
</comment>
<feature type="compositionally biased region" description="Basic and acidic residues" evidence="1">
    <location>
        <begin position="191"/>
        <end position="226"/>
    </location>
</feature>
<feature type="region of interest" description="Disordered" evidence="1">
    <location>
        <begin position="372"/>
        <end position="417"/>
    </location>
</feature>
<proteinExistence type="predicted"/>
<name>A0AAW1HX59_SAPOF</name>
<feature type="compositionally biased region" description="Polar residues" evidence="1">
    <location>
        <begin position="393"/>
        <end position="404"/>
    </location>
</feature>
<sequence>MSQQSNQGTSIASPSDSRSKRKRGRPRKDETQPSPPDRPILRPVASQVDADVSVNDDCNNDQMVGQVVTGVLERAFDAGYFLSVRVGDSDMYMRGVVFKDGSVVPVTPENDIAPNVRMYTRRDLPVPVSFAHVDDKPTEDDRNAGQQPEPPAHDVGQRGTNTETVDNLSTVGLEKETGIVVGVEVDEKTEIVPREENVSNKSEDEKTEIVHREENVPNKSEDEKTEIAPGEENDLNKPEDEKTEIEPSTDVAQEGNQAVLGEDNVVCQIGEAKDEGEKISDLNTKEDCSERPNLEESIESPAKIPAKIQKTDAVTSSNVQTSKETSEIGISLNDPVEPTVAEKEICGISRFQISMENTDADDLVSEQPTEFRADLEESIEPPEKIRKTDEVTETVTCSNVQTSKETSEIGISLNDPVEPTVAEKEICGNSGFQISMENTDADDLVSEQPTEFRAMETE</sequence>
<dbReference type="AlphaFoldDB" id="A0AAW1HX59"/>
<feature type="region of interest" description="Disordered" evidence="1">
    <location>
        <begin position="131"/>
        <end position="171"/>
    </location>
</feature>
<feature type="compositionally biased region" description="Polar residues" evidence="1">
    <location>
        <begin position="158"/>
        <end position="170"/>
    </location>
</feature>